<dbReference type="InterPro" id="IPR004107">
    <property type="entry name" value="Integrase_SAM-like_N"/>
</dbReference>
<name>A0A1X7LXX9_9BACL</name>
<feature type="domain" description="Core-binding (CB)" evidence="7">
    <location>
        <begin position="59"/>
        <end position="140"/>
    </location>
</feature>
<dbReference type="OrthoDB" id="9803188at2"/>
<dbReference type="Pfam" id="PF00589">
    <property type="entry name" value="Phage_integrase"/>
    <property type="match status" value="1"/>
</dbReference>
<dbReference type="InterPro" id="IPR010998">
    <property type="entry name" value="Integrase_recombinase_N"/>
</dbReference>
<keyword evidence="3 5" id="KW-0238">DNA-binding</keyword>
<keyword evidence="2" id="KW-0229">DNA integration</keyword>
<dbReference type="InterPro" id="IPR050808">
    <property type="entry name" value="Phage_Integrase"/>
</dbReference>
<dbReference type="PROSITE" id="PS51900">
    <property type="entry name" value="CB"/>
    <property type="match status" value="1"/>
</dbReference>
<feature type="domain" description="Tyr recombinase" evidence="6">
    <location>
        <begin position="164"/>
        <end position="362"/>
    </location>
</feature>
<evidence type="ECO:0000256" key="2">
    <source>
        <dbReference type="ARBA" id="ARBA00022908"/>
    </source>
</evidence>
<evidence type="ECO:0000259" key="6">
    <source>
        <dbReference type="PROSITE" id="PS51898"/>
    </source>
</evidence>
<accession>A0A1X7LXX9</accession>
<dbReference type="InterPro" id="IPR011010">
    <property type="entry name" value="DNA_brk_join_enz"/>
</dbReference>
<dbReference type="InterPro" id="IPR013762">
    <property type="entry name" value="Integrase-like_cat_sf"/>
</dbReference>
<dbReference type="PANTHER" id="PTHR30629">
    <property type="entry name" value="PROPHAGE INTEGRASE"/>
    <property type="match status" value="1"/>
</dbReference>
<dbReference type="RefSeq" id="WP_085498574.1">
    <property type="nucleotide sequence ID" value="NZ_FXAZ01000009.1"/>
</dbReference>
<dbReference type="STRING" id="1852522.SAMN06295960_4674"/>
<evidence type="ECO:0000256" key="4">
    <source>
        <dbReference type="ARBA" id="ARBA00023172"/>
    </source>
</evidence>
<dbReference type="PANTHER" id="PTHR30629:SF2">
    <property type="entry name" value="PROPHAGE INTEGRASE INTS-RELATED"/>
    <property type="match status" value="1"/>
</dbReference>
<evidence type="ECO:0000256" key="1">
    <source>
        <dbReference type="ARBA" id="ARBA00008857"/>
    </source>
</evidence>
<dbReference type="GO" id="GO:0015074">
    <property type="term" value="P:DNA integration"/>
    <property type="evidence" value="ECO:0007669"/>
    <property type="project" value="UniProtKB-KW"/>
</dbReference>
<dbReference type="AlphaFoldDB" id="A0A1X7LXX9"/>
<dbReference type="CDD" id="cd01189">
    <property type="entry name" value="INT_ICEBs1_C_like"/>
    <property type="match status" value="1"/>
</dbReference>
<protein>
    <submittedName>
        <fullName evidence="8">Site-specific recombinase XerD</fullName>
    </submittedName>
</protein>
<gene>
    <name evidence="8" type="ORF">SAMN06295960_4674</name>
</gene>
<dbReference type="EMBL" id="FXAZ01000009">
    <property type="protein sequence ID" value="SMG58364.1"/>
    <property type="molecule type" value="Genomic_DNA"/>
</dbReference>
<keyword evidence="4" id="KW-0233">DNA recombination</keyword>
<evidence type="ECO:0000313" key="8">
    <source>
        <dbReference type="EMBL" id="SMG58364.1"/>
    </source>
</evidence>
<sequence length="369" mass="42226">MASFTKVGKSWQYSVSQMVNGKYSPIRKSGFKTKKEAQIAAAEVEADLRKGLVPQQKPIPFPDYFKDWLELYKKKGVVNNTYERYLNTLQTLQEYFLATPLQSITKRQYQAFLNRYGETRAKDTTRKLNTHIRACIRDAVDEGIIRVDFTRGVILTGGTASKKPEEKHLSYFESKRLLGELNKNLNTLTKHLILLALVSGLRFGELVGLTKEDFNFKTNELRINKTWGYTKKMHTGFGPTKNPQSNRVIKIDAKTMKIFKELFTTLPDTPYGLVFYSPQSKYMVISNGAVNKELKSILTKSKIEPISIHGLRHTHASVLLYKKVSIYYVSERLGHEGIETTLSYYAHIVKELREQDVKSTIKIFGSMVG</sequence>
<keyword evidence="9" id="KW-1185">Reference proteome</keyword>
<comment type="similarity">
    <text evidence="1">Belongs to the 'phage' integrase family.</text>
</comment>
<dbReference type="InterPro" id="IPR044068">
    <property type="entry name" value="CB"/>
</dbReference>
<evidence type="ECO:0000259" key="7">
    <source>
        <dbReference type="PROSITE" id="PS51900"/>
    </source>
</evidence>
<evidence type="ECO:0000313" key="9">
    <source>
        <dbReference type="Proteomes" id="UP000193834"/>
    </source>
</evidence>
<organism evidence="8 9">
    <name type="scientific">Paenibacillus aquistagni</name>
    <dbReference type="NCBI Taxonomy" id="1852522"/>
    <lineage>
        <taxon>Bacteria</taxon>
        <taxon>Bacillati</taxon>
        <taxon>Bacillota</taxon>
        <taxon>Bacilli</taxon>
        <taxon>Bacillales</taxon>
        <taxon>Paenibacillaceae</taxon>
        <taxon>Paenibacillus</taxon>
    </lineage>
</organism>
<dbReference type="InterPro" id="IPR028259">
    <property type="entry name" value="AP2-like_int_N"/>
</dbReference>
<dbReference type="InterPro" id="IPR002104">
    <property type="entry name" value="Integrase_catalytic"/>
</dbReference>
<dbReference type="PROSITE" id="PS51898">
    <property type="entry name" value="TYR_RECOMBINASE"/>
    <property type="match status" value="1"/>
</dbReference>
<dbReference type="Pfam" id="PF14659">
    <property type="entry name" value="Phage_int_SAM_3"/>
    <property type="match status" value="1"/>
</dbReference>
<reference evidence="8 9" key="1">
    <citation type="submission" date="2017-04" db="EMBL/GenBank/DDBJ databases">
        <authorList>
            <person name="Afonso C.L."/>
            <person name="Miller P.J."/>
            <person name="Scott M.A."/>
            <person name="Spackman E."/>
            <person name="Goraichik I."/>
            <person name="Dimitrov K.M."/>
            <person name="Suarez D.L."/>
            <person name="Swayne D.E."/>
        </authorList>
    </citation>
    <scope>NUCLEOTIDE SEQUENCE [LARGE SCALE GENOMIC DNA]</scope>
    <source>
        <strain evidence="8 9">11</strain>
    </source>
</reference>
<dbReference type="Pfam" id="PF14657">
    <property type="entry name" value="Arm-DNA-bind_4"/>
    <property type="match status" value="1"/>
</dbReference>
<dbReference type="Proteomes" id="UP000193834">
    <property type="component" value="Unassembled WGS sequence"/>
</dbReference>
<evidence type="ECO:0000256" key="5">
    <source>
        <dbReference type="PROSITE-ProRule" id="PRU01248"/>
    </source>
</evidence>
<dbReference type="Gene3D" id="1.10.150.130">
    <property type="match status" value="1"/>
</dbReference>
<dbReference type="Gene3D" id="1.10.443.10">
    <property type="entry name" value="Intergrase catalytic core"/>
    <property type="match status" value="1"/>
</dbReference>
<dbReference type="GO" id="GO:0003677">
    <property type="term" value="F:DNA binding"/>
    <property type="evidence" value="ECO:0007669"/>
    <property type="project" value="UniProtKB-UniRule"/>
</dbReference>
<proteinExistence type="inferred from homology"/>
<evidence type="ECO:0000256" key="3">
    <source>
        <dbReference type="ARBA" id="ARBA00023125"/>
    </source>
</evidence>
<dbReference type="GO" id="GO:0006310">
    <property type="term" value="P:DNA recombination"/>
    <property type="evidence" value="ECO:0007669"/>
    <property type="project" value="UniProtKB-KW"/>
</dbReference>
<dbReference type="SUPFAM" id="SSF56349">
    <property type="entry name" value="DNA breaking-rejoining enzymes"/>
    <property type="match status" value="1"/>
</dbReference>